<dbReference type="GO" id="GO:0009307">
    <property type="term" value="P:DNA restriction-modification system"/>
    <property type="evidence" value="ECO:0007669"/>
    <property type="project" value="UniProtKB-KW"/>
</dbReference>
<keyword evidence="4 7" id="KW-0949">S-adenosyl-L-methionine</keyword>
<keyword evidence="5" id="KW-0680">Restriction system</keyword>
<accession>A0A679K7M0</accession>
<evidence type="ECO:0000256" key="1">
    <source>
        <dbReference type="ARBA" id="ARBA00011975"/>
    </source>
</evidence>
<dbReference type="InterPro" id="IPR029063">
    <property type="entry name" value="SAM-dependent_MTases_sf"/>
</dbReference>
<dbReference type="InterPro" id="IPR001525">
    <property type="entry name" value="C5_MeTfrase"/>
</dbReference>
<comment type="similarity">
    <text evidence="7">Belongs to the class I-like SAM-binding methyltransferase superfamily. C5-methyltransferase family.</text>
</comment>
<organism evidence="8">
    <name type="scientific">Methylobacterium bullatum</name>
    <dbReference type="NCBI Taxonomy" id="570505"/>
    <lineage>
        <taxon>Bacteria</taxon>
        <taxon>Pseudomonadati</taxon>
        <taxon>Pseudomonadota</taxon>
        <taxon>Alphaproteobacteria</taxon>
        <taxon>Hyphomicrobiales</taxon>
        <taxon>Methylobacteriaceae</taxon>
        <taxon>Methylobacterium</taxon>
    </lineage>
</organism>
<dbReference type="SUPFAM" id="SSF53335">
    <property type="entry name" value="S-adenosyl-L-methionine-dependent methyltransferases"/>
    <property type="match status" value="1"/>
</dbReference>
<name>A0A679K7M0_9HYPH</name>
<dbReference type="InterPro" id="IPR050390">
    <property type="entry name" value="C5-Methyltransferase"/>
</dbReference>
<evidence type="ECO:0000313" key="8">
    <source>
        <dbReference type="EMBL" id="CAA2144447.1"/>
    </source>
</evidence>
<proteinExistence type="inferred from homology"/>
<evidence type="ECO:0000256" key="5">
    <source>
        <dbReference type="ARBA" id="ARBA00022747"/>
    </source>
</evidence>
<keyword evidence="3 7" id="KW-0808">Transferase</keyword>
<protein>
    <recommendedName>
        <fullName evidence="1">DNA (cytosine-5-)-methyltransferase</fullName>
        <ecNumber evidence="1">2.1.1.37</ecNumber>
    </recommendedName>
</protein>
<comment type="catalytic activity">
    <reaction evidence="6">
        <text>a 2'-deoxycytidine in DNA + S-adenosyl-L-methionine = a 5-methyl-2'-deoxycytidine in DNA + S-adenosyl-L-homocysteine + H(+)</text>
        <dbReference type="Rhea" id="RHEA:13681"/>
        <dbReference type="Rhea" id="RHEA-COMP:11369"/>
        <dbReference type="Rhea" id="RHEA-COMP:11370"/>
        <dbReference type="ChEBI" id="CHEBI:15378"/>
        <dbReference type="ChEBI" id="CHEBI:57856"/>
        <dbReference type="ChEBI" id="CHEBI:59789"/>
        <dbReference type="ChEBI" id="CHEBI:85452"/>
        <dbReference type="ChEBI" id="CHEBI:85454"/>
        <dbReference type="EC" id="2.1.1.37"/>
    </reaction>
</comment>
<dbReference type="PROSITE" id="PS51679">
    <property type="entry name" value="SAM_MT_C5"/>
    <property type="match status" value="1"/>
</dbReference>
<dbReference type="EMBL" id="LR743511">
    <property type="protein sequence ID" value="CAA2144447.1"/>
    <property type="molecule type" value="Genomic_DNA"/>
</dbReference>
<dbReference type="PROSITE" id="PS00095">
    <property type="entry name" value="C5_MTASE_2"/>
    <property type="match status" value="1"/>
</dbReference>
<dbReference type="Pfam" id="PF00145">
    <property type="entry name" value="DNA_methylase"/>
    <property type="match status" value="1"/>
</dbReference>
<dbReference type="REBASE" id="371054">
    <property type="entry name" value="M.Mbu12ORF3571P"/>
</dbReference>
<dbReference type="Gene3D" id="3.90.120.10">
    <property type="entry name" value="DNA Methylase, subunit A, domain 2"/>
    <property type="match status" value="1"/>
</dbReference>
<reference evidence="8" key="1">
    <citation type="submission" date="2019-12" db="EMBL/GenBank/DDBJ databases">
        <authorList>
            <person name="Cremers G."/>
        </authorList>
    </citation>
    <scope>NUCLEOTIDE SEQUENCE</scope>
    <source>
        <strain evidence="8">Mbul2</strain>
    </source>
</reference>
<evidence type="ECO:0000256" key="6">
    <source>
        <dbReference type="ARBA" id="ARBA00047422"/>
    </source>
</evidence>
<evidence type="ECO:0000256" key="4">
    <source>
        <dbReference type="ARBA" id="ARBA00022691"/>
    </source>
</evidence>
<comment type="caution">
    <text evidence="7">Lacks conserved residue(s) required for the propagation of feature annotation.</text>
</comment>
<evidence type="ECO:0000256" key="3">
    <source>
        <dbReference type="ARBA" id="ARBA00022679"/>
    </source>
</evidence>
<gene>
    <name evidence="8" type="primary">aplIM</name>
    <name evidence="8" type="ORF">MBLL_03571</name>
</gene>
<evidence type="ECO:0000256" key="2">
    <source>
        <dbReference type="ARBA" id="ARBA00022603"/>
    </source>
</evidence>
<dbReference type="InterPro" id="IPR031303">
    <property type="entry name" value="C5_meth_CS"/>
</dbReference>
<evidence type="ECO:0000256" key="7">
    <source>
        <dbReference type="PROSITE-ProRule" id="PRU01016"/>
    </source>
</evidence>
<sequence length="338" mass="38338">MNGLRRPDDPRSKMVDVYLQYVEIIQPRLILLENVVGFRSMKHRSGGTYSDYVATELDRLGYQVWSDTIRAADWGVPQRRPRFVLIAAPKHNLPGIDPLQRLRVSRKMFLTTRGLQPSPTSAEAALSDLVETPDNMEIDEDWGHLGFKKLTRSEQSHSPYQTLMRINSDTQPRDMRLPRHGASSVRRMQDILDNCERGVCLRDDDRARLGIKKRSTTPLDATAPSPTISTLPDDFVHYARPRSMTVREHARLQSFPDWFEFKGPYTSGGLRRKDTCPKFTQVGNAVPPLLAEALGETLRGLCRGRSEQTTHLAKSINVGCEVLPNARKVAYRKLVASF</sequence>
<keyword evidence="2 7" id="KW-0489">Methyltransferase</keyword>
<dbReference type="GO" id="GO:0003886">
    <property type="term" value="F:DNA (cytosine-5-)-methyltransferase activity"/>
    <property type="evidence" value="ECO:0007669"/>
    <property type="project" value="UniProtKB-EC"/>
</dbReference>
<dbReference type="EC" id="2.1.1.37" evidence="1"/>
<dbReference type="PANTHER" id="PTHR10629:SF52">
    <property type="entry name" value="DNA (CYTOSINE-5)-METHYLTRANSFERASE 1"/>
    <property type="match status" value="1"/>
</dbReference>
<dbReference type="AlphaFoldDB" id="A0A679K7M0"/>
<dbReference type="PRINTS" id="PR00105">
    <property type="entry name" value="C5METTRFRASE"/>
</dbReference>
<dbReference type="Gene3D" id="3.40.50.150">
    <property type="entry name" value="Vaccinia Virus protein VP39"/>
    <property type="match status" value="1"/>
</dbReference>
<dbReference type="PANTHER" id="PTHR10629">
    <property type="entry name" value="CYTOSINE-SPECIFIC METHYLTRANSFERASE"/>
    <property type="match status" value="1"/>
</dbReference>
<dbReference type="GO" id="GO:0032259">
    <property type="term" value="P:methylation"/>
    <property type="evidence" value="ECO:0007669"/>
    <property type="project" value="UniProtKB-KW"/>
</dbReference>